<accession>A0A1Y0L3K0</accession>
<reference evidence="2 3" key="1">
    <citation type="submission" date="2017-11" db="EMBL/GenBank/DDBJ databases">
        <title>Complete genome sequence of Spiroplasma clarkii CN-5 (DSM 19994).</title>
        <authorList>
            <person name="Tsai Y.-M."/>
            <person name="Chang A."/>
            <person name="Lo W.-S."/>
            <person name="Kuo C.-H."/>
        </authorList>
    </citation>
    <scope>NUCLEOTIDE SEQUENCE [LARGE SCALE GENOMIC DNA]</scope>
    <source>
        <strain evidence="2 3">CN-5</strain>
    </source>
</reference>
<keyword evidence="1" id="KW-0472">Membrane</keyword>
<feature type="transmembrane region" description="Helical" evidence="1">
    <location>
        <begin position="126"/>
        <end position="146"/>
    </location>
</feature>
<evidence type="ECO:0000256" key="1">
    <source>
        <dbReference type="SAM" id="Phobius"/>
    </source>
</evidence>
<dbReference type="AlphaFoldDB" id="A0A1Y0L3K0"/>
<feature type="transmembrane region" description="Helical" evidence="1">
    <location>
        <begin position="98"/>
        <end position="120"/>
    </location>
</feature>
<dbReference type="RefSeq" id="WP_100255126.1">
    <property type="nucleotide sequence ID" value="NZ_CP015819.1"/>
</dbReference>
<protein>
    <submittedName>
        <fullName evidence="2">Uncharacterized protein</fullName>
    </submittedName>
</protein>
<sequence length="251" mass="27519">MFEKRLKVGKTMMITGLALQIVAVAIPLIFAIVLLATIANWKFGEFDILNDTLVLELLLTVALIVLVYTLAFSLVATIVVLINAARLAKSNYREQTRALVNICFSIFGLTVFSSFIGFVGGVWPTVFMIIPAGIGFGGAIIGLINIKGAPVNVEPDKETTRQEVFKMAFVLSLVTTIFSAIFIIPLIWMIPMTIYCNKYSKDKEDHLAFAILMLIFVNTHSGIMLLIPTDENQSSVDATGSTEPPLIVDIE</sequence>
<keyword evidence="3" id="KW-1185">Reference proteome</keyword>
<keyword evidence="1" id="KW-0812">Transmembrane</keyword>
<proteinExistence type="predicted"/>
<feature type="transmembrane region" description="Helical" evidence="1">
    <location>
        <begin position="167"/>
        <end position="188"/>
    </location>
</feature>
<feature type="transmembrane region" description="Helical" evidence="1">
    <location>
        <begin position="58"/>
        <end position="86"/>
    </location>
</feature>
<feature type="transmembrane region" description="Helical" evidence="1">
    <location>
        <begin position="208"/>
        <end position="227"/>
    </location>
</feature>
<dbReference type="Proteomes" id="UP000231179">
    <property type="component" value="Chromosome"/>
</dbReference>
<organism evidence="2 3">
    <name type="scientific">Spiroplasma clarkii</name>
    <dbReference type="NCBI Taxonomy" id="2139"/>
    <lineage>
        <taxon>Bacteria</taxon>
        <taxon>Bacillati</taxon>
        <taxon>Mycoplasmatota</taxon>
        <taxon>Mollicutes</taxon>
        <taxon>Entomoplasmatales</taxon>
        <taxon>Spiroplasmataceae</taxon>
        <taxon>Spiroplasma</taxon>
    </lineage>
</organism>
<feature type="transmembrane region" description="Helical" evidence="1">
    <location>
        <begin position="12"/>
        <end position="38"/>
    </location>
</feature>
<gene>
    <name evidence="2" type="ORF">SCLAR_v1c12980</name>
</gene>
<dbReference type="OrthoDB" id="390351at2"/>
<name>A0A1Y0L3K0_9MOLU</name>
<dbReference type="KEGG" id="scla:SCLARK_001849"/>
<dbReference type="EMBL" id="CP024870">
    <property type="protein sequence ID" value="ATX71596.1"/>
    <property type="molecule type" value="Genomic_DNA"/>
</dbReference>
<keyword evidence="1" id="KW-1133">Transmembrane helix</keyword>
<evidence type="ECO:0000313" key="2">
    <source>
        <dbReference type="EMBL" id="ATX71596.1"/>
    </source>
</evidence>
<evidence type="ECO:0000313" key="3">
    <source>
        <dbReference type="Proteomes" id="UP000231179"/>
    </source>
</evidence>